<dbReference type="RefSeq" id="WP_142583182.1">
    <property type="nucleotide sequence ID" value="NZ_CABFPH010000029.1"/>
</dbReference>
<accession>A0A509EC95</accession>
<dbReference type="Proteomes" id="UP000410984">
    <property type="component" value="Unassembled WGS sequence"/>
</dbReference>
<proteinExistence type="predicted"/>
<evidence type="ECO:0000313" key="1">
    <source>
        <dbReference type="EMBL" id="VUD71802.1"/>
    </source>
</evidence>
<keyword evidence="2" id="KW-1185">Reference proteome</keyword>
<gene>
    <name evidence="1" type="ORF">MET9862_02390</name>
</gene>
<protein>
    <submittedName>
        <fullName evidence="1">Uncharacterized protein</fullName>
    </submittedName>
</protein>
<sequence>MPEQIPTTGDLVKAKAITTDEVEAAVDALLAKPDTGPYPVGGGYLLDLAAAVKAHQPSAAALADPDRPEKFRRTMARTAILLARPVKG</sequence>
<dbReference type="EMBL" id="CABFPH010000029">
    <property type="protein sequence ID" value="VUD71802.1"/>
    <property type="molecule type" value="Genomic_DNA"/>
</dbReference>
<reference evidence="1 2" key="1">
    <citation type="submission" date="2019-06" db="EMBL/GenBank/DDBJ databases">
        <authorList>
            <person name="Rodrigo-Torres L."/>
            <person name="Arahal R. D."/>
            <person name="Lucena T."/>
        </authorList>
    </citation>
    <scope>NUCLEOTIDE SEQUENCE [LARGE SCALE GENOMIC DNA]</scope>
    <source>
        <strain evidence="1 2">SB0023/3</strain>
    </source>
</reference>
<evidence type="ECO:0000313" key="2">
    <source>
        <dbReference type="Proteomes" id="UP000410984"/>
    </source>
</evidence>
<name>A0A509EC95_9HYPH</name>
<organism evidence="1 2">
    <name type="scientific">Methylobacterium symbioticum</name>
    <dbReference type="NCBI Taxonomy" id="2584084"/>
    <lineage>
        <taxon>Bacteria</taxon>
        <taxon>Pseudomonadati</taxon>
        <taxon>Pseudomonadota</taxon>
        <taxon>Alphaproteobacteria</taxon>
        <taxon>Hyphomicrobiales</taxon>
        <taxon>Methylobacteriaceae</taxon>
        <taxon>Methylobacterium</taxon>
    </lineage>
</organism>
<dbReference type="OrthoDB" id="8003682at2"/>
<dbReference type="AlphaFoldDB" id="A0A509EC95"/>